<evidence type="ECO:0000313" key="1">
    <source>
        <dbReference type="EMBL" id="GIQ64190.1"/>
    </source>
</evidence>
<organism evidence="1 2">
    <name type="scientific">Paenibacillus cisolokensis</name>
    <dbReference type="NCBI Taxonomy" id="1658519"/>
    <lineage>
        <taxon>Bacteria</taxon>
        <taxon>Bacillati</taxon>
        <taxon>Bacillota</taxon>
        <taxon>Bacilli</taxon>
        <taxon>Bacillales</taxon>
        <taxon>Paenibacillaceae</taxon>
        <taxon>Paenibacillus</taxon>
    </lineage>
</organism>
<protein>
    <submittedName>
        <fullName evidence="1">Uncharacterized protein</fullName>
    </submittedName>
</protein>
<dbReference type="Proteomes" id="UP000680304">
    <property type="component" value="Unassembled WGS sequence"/>
</dbReference>
<comment type="caution">
    <text evidence="1">The sequence shown here is derived from an EMBL/GenBank/DDBJ whole genome shotgun (WGS) entry which is preliminary data.</text>
</comment>
<name>A0ABQ4N7P6_9BACL</name>
<reference evidence="1 2" key="1">
    <citation type="submission" date="2021-04" db="EMBL/GenBank/DDBJ databases">
        <title>Draft genome sequence of Paenibacillus cisolokensis, LC2-13A.</title>
        <authorList>
            <person name="Uke A."/>
            <person name="Chhe C."/>
            <person name="Baramee S."/>
            <person name="Kosugi A."/>
        </authorList>
    </citation>
    <scope>NUCLEOTIDE SEQUENCE [LARGE SCALE GENOMIC DNA]</scope>
    <source>
        <strain evidence="1 2">LC2-13A</strain>
    </source>
</reference>
<evidence type="ECO:0000313" key="2">
    <source>
        <dbReference type="Proteomes" id="UP000680304"/>
    </source>
</evidence>
<keyword evidence="2" id="KW-1185">Reference proteome</keyword>
<gene>
    <name evidence="1" type="ORF">PACILC2_27580</name>
</gene>
<sequence>MENNEAEDLIKKIFGDTEPVNEDGNGIRYFTCKCGRIEHRETIVDGIPTITCECGEIYYTASAVRLTEQQNK</sequence>
<accession>A0ABQ4N7P6</accession>
<dbReference type="EMBL" id="BOVJ01000081">
    <property type="protein sequence ID" value="GIQ64190.1"/>
    <property type="molecule type" value="Genomic_DNA"/>
</dbReference>
<proteinExistence type="predicted"/>